<dbReference type="PANTHER" id="PTHR43441:SF11">
    <property type="entry name" value="RIBOSOMAL-PROTEIN-SERINE ACETYLTRANSFERASE"/>
    <property type="match status" value="1"/>
</dbReference>
<dbReference type="Proteomes" id="UP000625527">
    <property type="component" value="Unassembled WGS sequence"/>
</dbReference>
<dbReference type="InterPro" id="IPR016181">
    <property type="entry name" value="Acyl_CoA_acyltransferase"/>
</dbReference>
<accession>A0ABR9MVP3</accession>
<organism evidence="2 3">
    <name type="scientific">Myceligenerans pegani</name>
    <dbReference type="NCBI Taxonomy" id="2776917"/>
    <lineage>
        <taxon>Bacteria</taxon>
        <taxon>Bacillati</taxon>
        <taxon>Actinomycetota</taxon>
        <taxon>Actinomycetes</taxon>
        <taxon>Micrococcales</taxon>
        <taxon>Promicromonosporaceae</taxon>
        <taxon>Myceligenerans</taxon>
    </lineage>
</organism>
<name>A0ABR9MVP3_9MICO</name>
<reference evidence="2 3" key="1">
    <citation type="submission" date="2020-10" db="EMBL/GenBank/DDBJ databases">
        <title>Myceligenerans pegani sp. nov., an endophytic actinomycete isolated from Peganum harmala L. in Xinjiang, China.</title>
        <authorList>
            <person name="Xin L."/>
        </authorList>
    </citation>
    <scope>NUCLEOTIDE SEQUENCE [LARGE SCALE GENOMIC DNA]</scope>
    <source>
        <strain evidence="2 3">TRM65318</strain>
    </source>
</reference>
<feature type="domain" description="N-acetyltransferase" evidence="1">
    <location>
        <begin position="24"/>
        <end position="184"/>
    </location>
</feature>
<dbReference type="InterPro" id="IPR000182">
    <property type="entry name" value="GNAT_dom"/>
</dbReference>
<protein>
    <submittedName>
        <fullName evidence="2">GNAT family N-acetyltransferase</fullName>
    </submittedName>
</protein>
<dbReference type="PANTHER" id="PTHR43441">
    <property type="entry name" value="RIBOSOMAL-PROTEIN-SERINE ACETYLTRANSFERASE"/>
    <property type="match status" value="1"/>
</dbReference>
<dbReference type="PROSITE" id="PS51186">
    <property type="entry name" value="GNAT"/>
    <property type="match status" value="1"/>
</dbReference>
<dbReference type="SUPFAM" id="SSF55729">
    <property type="entry name" value="Acyl-CoA N-acyltransferases (Nat)"/>
    <property type="match status" value="1"/>
</dbReference>
<gene>
    <name evidence="2" type="ORF">IHE71_07060</name>
</gene>
<dbReference type="Pfam" id="PF13302">
    <property type="entry name" value="Acetyltransf_3"/>
    <property type="match status" value="1"/>
</dbReference>
<evidence type="ECO:0000313" key="2">
    <source>
        <dbReference type="EMBL" id="MBE1875463.1"/>
    </source>
</evidence>
<keyword evidence="3" id="KW-1185">Reference proteome</keyword>
<dbReference type="InterPro" id="IPR051908">
    <property type="entry name" value="Ribosomal_N-acetyltransferase"/>
</dbReference>
<sequence length="220" mass="23992">MATFGLSVRWDDLELRLPDDAELLDLADVAADGVHAPEAAPFSVQWTRGTADEVRRQVLTHHWRVRQRLDPDDWGLELGVYVGGRIVGAQGIGAKGFPVTRAAHTGSWLGMAHQGRGIGTRMRLAVLHLAFDGLGAAEVASEAFVDNPASNAVSRRLGYELNGVYPAVRDGKPAHEYRYRMTREAWDRRPGELRPAIEIEGADPVRDLLGITTAEPPSAA</sequence>
<evidence type="ECO:0000313" key="3">
    <source>
        <dbReference type="Proteomes" id="UP000625527"/>
    </source>
</evidence>
<proteinExistence type="predicted"/>
<comment type="caution">
    <text evidence="2">The sequence shown here is derived from an EMBL/GenBank/DDBJ whole genome shotgun (WGS) entry which is preliminary data.</text>
</comment>
<dbReference type="Gene3D" id="3.40.630.30">
    <property type="match status" value="1"/>
</dbReference>
<evidence type="ECO:0000259" key="1">
    <source>
        <dbReference type="PROSITE" id="PS51186"/>
    </source>
</evidence>
<dbReference type="EMBL" id="JADAQT010000065">
    <property type="protein sequence ID" value="MBE1875463.1"/>
    <property type="molecule type" value="Genomic_DNA"/>
</dbReference>